<feature type="compositionally biased region" description="Acidic residues" evidence="1">
    <location>
        <begin position="59"/>
        <end position="70"/>
    </location>
</feature>
<name>A0A7Z0BGF9_9ACTN</name>
<dbReference type="Proteomes" id="UP000523545">
    <property type="component" value="Unassembled WGS sequence"/>
</dbReference>
<protein>
    <submittedName>
        <fullName evidence="2">Uncharacterized protein</fullName>
    </submittedName>
</protein>
<feature type="compositionally biased region" description="Basic and acidic residues" evidence="1">
    <location>
        <begin position="30"/>
        <end position="39"/>
    </location>
</feature>
<evidence type="ECO:0000313" key="2">
    <source>
        <dbReference type="EMBL" id="NYH46061.1"/>
    </source>
</evidence>
<organism evidence="2 3">
    <name type="scientific">Micromonospora jinlongensis</name>
    <dbReference type="NCBI Taxonomy" id="1287877"/>
    <lineage>
        <taxon>Bacteria</taxon>
        <taxon>Bacillati</taxon>
        <taxon>Actinomycetota</taxon>
        <taxon>Actinomycetes</taxon>
        <taxon>Micromonosporales</taxon>
        <taxon>Micromonosporaceae</taxon>
        <taxon>Micromonospora</taxon>
    </lineage>
</organism>
<reference evidence="2 3" key="1">
    <citation type="submission" date="2020-07" db="EMBL/GenBank/DDBJ databases">
        <title>Sequencing the genomes of 1000 actinobacteria strains.</title>
        <authorList>
            <person name="Klenk H.-P."/>
        </authorList>
    </citation>
    <scope>NUCLEOTIDE SEQUENCE [LARGE SCALE GENOMIC DNA]</scope>
    <source>
        <strain evidence="2 3">DSM 45876</strain>
    </source>
</reference>
<dbReference type="EMBL" id="JACCHK010000001">
    <property type="protein sequence ID" value="NYH46061.1"/>
    <property type="molecule type" value="Genomic_DNA"/>
</dbReference>
<evidence type="ECO:0000256" key="1">
    <source>
        <dbReference type="SAM" id="MobiDB-lite"/>
    </source>
</evidence>
<keyword evidence="3" id="KW-1185">Reference proteome</keyword>
<accession>A0A7Z0BGF9</accession>
<feature type="region of interest" description="Disordered" evidence="1">
    <location>
        <begin position="1"/>
        <end position="146"/>
    </location>
</feature>
<gene>
    <name evidence="2" type="ORF">HNR22_005788</name>
</gene>
<dbReference type="AlphaFoldDB" id="A0A7Z0BGF9"/>
<evidence type="ECO:0000313" key="3">
    <source>
        <dbReference type="Proteomes" id="UP000523545"/>
    </source>
</evidence>
<proteinExistence type="predicted"/>
<sequence length="146" mass="14777">MATTVGGDGTPSAGSGGPTSGVAMAAYEARSGDNDRQEPEASQPWGTSDGFDADAPWGTDEDSPMDEGSEETAVPEGRRGERRAGAPAGPSDPAGRHGFGSVEPTRTTMAGPGAPPDPAPSGRTFPDDADIGESTQDAFRARGRRS</sequence>
<feature type="compositionally biased region" description="Gly residues" evidence="1">
    <location>
        <begin position="1"/>
        <end position="19"/>
    </location>
</feature>
<comment type="caution">
    <text evidence="2">The sequence shown here is derived from an EMBL/GenBank/DDBJ whole genome shotgun (WGS) entry which is preliminary data.</text>
</comment>